<comment type="similarity">
    <text evidence="2">Belongs to the CorA metal ion transporter (MIT) (TC 1.A.35) family.</text>
</comment>
<dbReference type="SUPFAM" id="SSF144083">
    <property type="entry name" value="Magnesium transport protein CorA, transmembrane region"/>
    <property type="match status" value="1"/>
</dbReference>
<dbReference type="PANTHER" id="PTHR47685:SF1">
    <property type="entry name" value="MAGNESIUM TRANSPORT PROTEIN CORA"/>
    <property type="match status" value="1"/>
</dbReference>
<keyword evidence="6" id="KW-0997">Cell inner membrane</keyword>
<evidence type="ECO:0000256" key="11">
    <source>
        <dbReference type="ARBA" id="ARBA00023136"/>
    </source>
</evidence>
<evidence type="ECO:0000313" key="15">
    <source>
        <dbReference type="Proteomes" id="UP000549250"/>
    </source>
</evidence>
<dbReference type="GO" id="GO:0015099">
    <property type="term" value="F:nickel cation transmembrane transporter activity"/>
    <property type="evidence" value="ECO:0007669"/>
    <property type="project" value="TreeGrafter"/>
</dbReference>
<dbReference type="Proteomes" id="UP000549250">
    <property type="component" value="Unassembled WGS sequence"/>
</dbReference>
<dbReference type="FunFam" id="1.20.58.340:FF:000001">
    <property type="entry name" value="Magnesium transport protein CorA"/>
    <property type="match status" value="1"/>
</dbReference>
<keyword evidence="10" id="KW-0406">Ion transport</keyword>
<evidence type="ECO:0000256" key="7">
    <source>
        <dbReference type="ARBA" id="ARBA00022692"/>
    </source>
</evidence>
<evidence type="ECO:0000256" key="1">
    <source>
        <dbReference type="ARBA" id="ARBA00004429"/>
    </source>
</evidence>
<dbReference type="GO" id="GO:0015095">
    <property type="term" value="F:magnesium ion transmembrane transporter activity"/>
    <property type="evidence" value="ECO:0007669"/>
    <property type="project" value="TreeGrafter"/>
</dbReference>
<keyword evidence="7 13" id="KW-0812">Transmembrane</keyword>
<evidence type="ECO:0000256" key="5">
    <source>
        <dbReference type="ARBA" id="ARBA00022475"/>
    </source>
</evidence>
<evidence type="ECO:0000256" key="13">
    <source>
        <dbReference type="SAM" id="Phobius"/>
    </source>
</evidence>
<sequence length="325" mass="37216">MIIYYRIDDKVLQRQVADNLQSLPPKVLWIDMLQPSQEEERFVEAALGVDIPTREEMTEIEDSSRFYENDGTLYMTPVVVSGIGEQRPEVNDVFFVFNKDRLVTVRYTETSTFRTFPGKIARQPERHRTCDMILASLIDGFVDRIADVLEDLQAQLDGLSRQIFGNAAVQAKQEKADMQQVIKYLGRHNSLLAKLDDSLLSFSRLITYLRQGARDRISEPARNWLKAVERDLRSLGEYQAKMSGQITFLLDATLGLINIEQNSIIKVFSIAAVLFLPPTLVGTVYGMNFKIMPELDWSFGYPLALGMMVFSALLSYVLFKYKDWL</sequence>
<evidence type="ECO:0000256" key="4">
    <source>
        <dbReference type="ARBA" id="ARBA00022448"/>
    </source>
</evidence>
<protein>
    <recommendedName>
        <fullName evidence="3">Magnesium transport protein CorA</fullName>
    </recommendedName>
</protein>
<evidence type="ECO:0000256" key="6">
    <source>
        <dbReference type="ARBA" id="ARBA00022519"/>
    </source>
</evidence>
<accession>A0A839T8K9</accession>
<evidence type="ECO:0000313" key="14">
    <source>
        <dbReference type="EMBL" id="MBB3104335.1"/>
    </source>
</evidence>
<feature type="transmembrane region" description="Helical" evidence="13">
    <location>
        <begin position="299"/>
        <end position="319"/>
    </location>
</feature>
<dbReference type="EMBL" id="JACHXI010000014">
    <property type="protein sequence ID" value="MBB3104335.1"/>
    <property type="molecule type" value="Genomic_DNA"/>
</dbReference>
<comment type="caution">
    <text evidence="14">The sequence shown here is derived from an EMBL/GenBank/DDBJ whole genome shotgun (WGS) entry which is preliminary data.</text>
</comment>
<dbReference type="InterPro" id="IPR045861">
    <property type="entry name" value="CorA_cytoplasmic_dom"/>
</dbReference>
<dbReference type="PANTHER" id="PTHR47685">
    <property type="entry name" value="MAGNESIUM TRANSPORT PROTEIN CORA"/>
    <property type="match status" value="1"/>
</dbReference>
<evidence type="ECO:0000256" key="8">
    <source>
        <dbReference type="ARBA" id="ARBA00022842"/>
    </source>
</evidence>
<evidence type="ECO:0000256" key="12">
    <source>
        <dbReference type="ARBA" id="ARBA00034269"/>
    </source>
</evidence>
<comment type="catalytic activity">
    <reaction evidence="12">
        <text>Mg(2+)(in) = Mg(2+)(out)</text>
        <dbReference type="Rhea" id="RHEA:29827"/>
        <dbReference type="ChEBI" id="CHEBI:18420"/>
    </reaction>
</comment>
<comment type="subcellular location">
    <subcellularLocation>
        <location evidence="1">Cell inner membrane</location>
        <topology evidence="1">Multi-pass membrane protein</topology>
    </subcellularLocation>
</comment>
<organism evidence="14 15">
    <name type="scientific">Azomonas macrocytogenes</name>
    <name type="common">Azotobacter macrocytogenes</name>
    <dbReference type="NCBI Taxonomy" id="69962"/>
    <lineage>
        <taxon>Bacteria</taxon>
        <taxon>Pseudomonadati</taxon>
        <taxon>Pseudomonadota</taxon>
        <taxon>Gammaproteobacteria</taxon>
        <taxon>Pseudomonadales</taxon>
        <taxon>Pseudomonadaceae</taxon>
        <taxon>Azomonas</taxon>
    </lineage>
</organism>
<keyword evidence="11 13" id="KW-0472">Membrane</keyword>
<dbReference type="InterPro" id="IPR050829">
    <property type="entry name" value="CorA_MIT"/>
</dbReference>
<evidence type="ECO:0000256" key="2">
    <source>
        <dbReference type="ARBA" id="ARBA00009765"/>
    </source>
</evidence>
<dbReference type="Gene3D" id="3.30.460.20">
    <property type="entry name" value="CorA soluble domain-like"/>
    <property type="match status" value="1"/>
</dbReference>
<feature type="transmembrane region" description="Helical" evidence="13">
    <location>
        <begin position="267"/>
        <end position="287"/>
    </location>
</feature>
<dbReference type="Gene3D" id="1.20.58.340">
    <property type="entry name" value="Magnesium transport protein CorA, transmembrane region"/>
    <property type="match status" value="2"/>
</dbReference>
<keyword evidence="5" id="KW-1003">Cell membrane</keyword>
<dbReference type="InterPro" id="IPR002523">
    <property type="entry name" value="MgTranspt_CorA/ZnTranspt_ZntB"/>
</dbReference>
<keyword evidence="9 13" id="KW-1133">Transmembrane helix</keyword>
<gene>
    <name evidence="14" type="ORF">FHR87_002750</name>
</gene>
<dbReference type="Pfam" id="PF01544">
    <property type="entry name" value="CorA"/>
    <property type="match status" value="1"/>
</dbReference>
<proteinExistence type="inferred from homology"/>
<dbReference type="RefSeq" id="WP_183167211.1">
    <property type="nucleotide sequence ID" value="NZ_JACHXI010000014.1"/>
</dbReference>
<dbReference type="InterPro" id="IPR045863">
    <property type="entry name" value="CorA_TM1_TM2"/>
</dbReference>
<evidence type="ECO:0000256" key="10">
    <source>
        <dbReference type="ARBA" id="ARBA00023065"/>
    </source>
</evidence>
<keyword evidence="8" id="KW-0460">Magnesium</keyword>
<evidence type="ECO:0000256" key="3">
    <source>
        <dbReference type="ARBA" id="ARBA00019439"/>
    </source>
</evidence>
<dbReference type="SUPFAM" id="SSF143865">
    <property type="entry name" value="CorA soluble domain-like"/>
    <property type="match status" value="1"/>
</dbReference>
<evidence type="ECO:0000256" key="9">
    <source>
        <dbReference type="ARBA" id="ARBA00022989"/>
    </source>
</evidence>
<dbReference type="GO" id="GO:0005886">
    <property type="term" value="C:plasma membrane"/>
    <property type="evidence" value="ECO:0007669"/>
    <property type="project" value="UniProtKB-SubCell"/>
</dbReference>
<dbReference type="AlphaFoldDB" id="A0A839T8K9"/>
<reference evidence="14 15" key="1">
    <citation type="submission" date="2020-08" db="EMBL/GenBank/DDBJ databases">
        <title>Genomic Encyclopedia of Type Strains, Phase III (KMG-III): the genomes of soil and plant-associated and newly described type strains.</title>
        <authorList>
            <person name="Whitman W."/>
        </authorList>
    </citation>
    <scope>NUCLEOTIDE SEQUENCE [LARGE SCALE GENOMIC DNA]</scope>
    <source>
        <strain evidence="14 15">CECT 4462</strain>
    </source>
</reference>
<dbReference type="CDD" id="cd12837">
    <property type="entry name" value="EcCorA-like_u1"/>
    <property type="match status" value="1"/>
</dbReference>
<keyword evidence="4" id="KW-0813">Transport</keyword>
<keyword evidence="15" id="KW-1185">Reference proteome</keyword>
<name>A0A839T8K9_AZOMA</name>
<dbReference type="GO" id="GO:0015087">
    <property type="term" value="F:cobalt ion transmembrane transporter activity"/>
    <property type="evidence" value="ECO:0007669"/>
    <property type="project" value="TreeGrafter"/>
</dbReference>